<comment type="caution">
    <text evidence="1">The sequence shown here is derived from an EMBL/GenBank/DDBJ whole genome shotgun (WGS) entry which is preliminary data.</text>
</comment>
<evidence type="ECO:0000313" key="2">
    <source>
        <dbReference type="Proteomes" id="UP001055879"/>
    </source>
</evidence>
<protein>
    <submittedName>
        <fullName evidence="1">Uncharacterized protein</fullName>
    </submittedName>
</protein>
<name>A0ACB9C460_ARCLA</name>
<reference evidence="2" key="1">
    <citation type="journal article" date="2022" name="Mol. Ecol. Resour.">
        <title>The genomes of chicory, endive, great burdock and yacon provide insights into Asteraceae palaeo-polyploidization history and plant inulin production.</title>
        <authorList>
            <person name="Fan W."/>
            <person name="Wang S."/>
            <person name="Wang H."/>
            <person name="Wang A."/>
            <person name="Jiang F."/>
            <person name="Liu H."/>
            <person name="Zhao H."/>
            <person name="Xu D."/>
            <person name="Zhang Y."/>
        </authorList>
    </citation>
    <scope>NUCLEOTIDE SEQUENCE [LARGE SCALE GENOMIC DNA]</scope>
    <source>
        <strain evidence="2">cv. Niubang</strain>
    </source>
</reference>
<reference evidence="1 2" key="2">
    <citation type="journal article" date="2022" name="Mol. Ecol. Resour.">
        <title>The genomes of chicory, endive, great burdock and yacon provide insights into Asteraceae paleo-polyploidization history and plant inulin production.</title>
        <authorList>
            <person name="Fan W."/>
            <person name="Wang S."/>
            <person name="Wang H."/>
            <person name="Wang A."/>
            <person name="Jiang F."/>
            <person name="Liu H."/>
            <person name="Zhao H."/>
            <person name="Xu D."/>
            <person name="Zhang Y."/>
        </authorList>
    </citation>
    <scope>NUCLEOTIDE SEQUENCE [LARGE SCALE GENOMIC DNA]</scope>
    <source>
        <strain evidence="2">cv. Niubang</strain>
    </source>
</reference>
<organism evidence="1 2">
    <name type="scientific">Arctium lappa</name>
    <name type="common">Greater burdock</name>
    <name type="synonym">Lappa major</name>
    <dbReference type="NCBI Taxonomy" id="4217"/>
    <lineage>
        <taxon>Eukaryota</taxon>
        <taxon>Viridiplantae</taxon>
        <taxon>Streptophyta</taxon>
        <taxon>Embryophyta</taxon>
        <taxon>Tracheophyta</taxon>
        <taxon>Spermatophyta</taxon>
        <taxon>Magnoliopsida</taxon>
        <taxon>eudicotyledons</taxon>
        <taxon>Gunneridae</taxon>
        <taxon>Pentapetalae</taxon>
        <taxon>asterids</taxon>
        <taxon>campanulids</taxon>
        <taxon>Asterales</taxon>
        <taxon>Asteraceae</taxon>
        <taxon>Carduoideae</taxon>
        <taxon>Cardueae</taxon>
        <taxon>Arctiinae</taxon>
        <taxon>Arctium</taxon>
    </lineage>
</organism>
<sequence>MASQPLPTSPATTTIPTLTSTMTTTALTLTTNGISTTPNLTSGHHHSHPHFHHDHHLHHDSSPTQVLRRRFSMSLWGRWESSRITSATMFTCRKKLIWRVVN</sequence>
<proteinExistence type="predicted"/>
<accession>A0ACB9C460</accession>
<keyword evidence="2" id="KW-1185">Reference proteome</keyword>
<gene>
    <name evidence="1" type="ORF">L6452_17687</name>
</gene>
<evidence type="ECO:0000313" key="1">
    <source>
        <dbReference type="EMBL" id="KAI3729041.1"/>
    </source>
</evidence>
<dbReference type="EMBL" id="CM042051">
    <property type="protein sequence ID" value="KAI3729041.1"/>
    <property type="molecule type" value="Genomic_DNA"/>
</dbReference>
<dbReference type="Proteomes" id="UP001055879">
    <property type="component" value="Linkage Group LG05"/>
</dbReference>